<dbReference type="InterPro" id="IPR023614">
    <property type="entry name" value="Porin_dom_sf"/>
</dbReference>
<evidence type="ECO:0000256" key="2">
    <source>
        <dbReference type="ARBA" id="ARBA00011233"/>
    </source>
</evidence>
<keyword evidence="3" id="KW-0813">Transport</keyword>
<evidence type="ECO:0000256" key="6">
    <source>
        <dbReference type="ARBA" id="ARBA00022729"/>
    </source>
</evidence>
<dbReference type="GO" id="GO:0015288">
    <property type="term" value="F:porin activity"/>
    <property type="evidence" value="ECO:0007669"/>
    <property type="project" value="UniProtKB-KW"/>
</dbReference>
<dbReference type="Proteomes" id="UP000255505">
    <property type="component" value="Chromosome I"/>
</dbReference>
<accession>A0A375IES6</accession>
<dbReference type="Gene3D" id="2.40.160.10">
    <property type="entry name" value="Porin"/>
    <property type="match status" value="1"/>
</dbReference>
<evidence type="ECO:0000256" key="3">
    <source>
        <dbReference type="ARBA" id="ARBA00022448"/>
    </source>
</evidence>
<protein>
    <submittedName>
        <fullName evidence="13">Membrane protein</fullName>
    </submittedName>
</protein>
<evidence type="ECO:0000256" key="5">
    <source>
        <dbReference type="ARBA" id="ARBA00022692"/>
    </source>
</evidence>
<dbReference type="InterPro" id="IPR050298">
    <property type="entry name" value="Gram-neg_bact_OMP"/>
</dbReference>
<name>A0A375IES6_9BURK</name>
<keyword evidence="5" id="KW-0812">Transmembrane</keyword>
<dbReference type="PANTHER" id="PTHR34501:SF9">
    <property type="entry name" value="MAJOR OUTER MEMBRANE PROTEIN P.IA"/>
    <property type="match status" value="1"/>
</dbReference>
<dbReference type="AlphaFoldDB" id="A0A375IES6"/>
<feature type="signal peptide" evidence="11">
    <location>
        <begin position="1"/>
        <end position="31"/>
    </location>
</feature>
<dbReference type="GO" id="GO:0006811">
    <property type="term" value="P:monoatomic ion transport"/>
    <property type="evidence" value="ECO:0007669"/>
    <property type="project" value="UniProtKB-KW"/>
</dbReference>
<organism evidence="13 14">
    <name type="scientific">Cupriavidus taiwanensis</name>
    <dbReference type="NCBI Taxonomy" id="164546"/>
    <lineage>
        <taxon>Bacteria</taxon>
        <taxon>Pseudomonadati</taxon>
        <taxon>Pseudomonadota</taxon>
        <taxon>Betaproteobacteria</taxon>
        <taxon>Burkholderiales</taxon>
        <taxon>Burkholderiaceae</taxon>
        <taxon>Cupriavidus</taxon>
    </lineage>
</organism>
<dbReference type="Pfam" id="PF13609">
    <property type="entry name" value="Porin_4"/>
    <property type="match status" value="1"/>
</dbReference>
<keyword evidence="6 11" id="KW-0732">Signal</keyword>
<evidence type="ECO:0000256" key="8">
    <source>
        <dbReference type="ARBA" id="ARBA00023114"/>
    </source>
</evidence>
<evidence type="ECO:0000256" key="4">
    <source>
        <dbReference type="ARBA" id="ARBA00022452"/>
    </source>
</evidence>
<keyword evidence="9" id="KW-0472">Membrane</keyword>
<dbReference type="EMBL" id="LT991976">
    <property type="protein sequence ID" value="SPK72461.1"/>
    <property type="molecule type" value="Genomic_DNA"/>
</dbReference>
<evidence type="ECO:0000256" key="11">
    <source>
        <dbReference type="SAM" id="SignalP"/>
    </source>
</evidence>
<keyword evidence="4" id="KW-1134">Transmembrane beta strand</keyword>
<comment type="subcellular location">
    <subcellularLocation>
        <location evidence="1">Cell outer membrane</location>
        <topology evidence="1">Multi-pass membrane protein</topology>
    </subcellularLocation>
</comment>
<dbReference type="GO" id="GO:0009279">
    <property type="term" value="C:cell outer membrane"/>
    <property type="evidence" value="ECO:0007669"/>
    <property type="project" value="UniProtKB-SubCell"/>
</dbReference>
<feature type="chain" id="PRO_5016729797" evidence="11">
    <location>
        <begin position="32"/>
        <end position="357"/>
    </location>
</feature>
<dbReference type="InterPro" id="IPR033900">
    <property type="entry name" value="Gram_neg_porin_domain"/>
</dbReference>
<dbReference type="SUPFAM" id="SSF56935">
    <property type="entry name" value="Porins"/>
    <property type="match status" value="1"/>
</dbReference>
<dbReference type="PANTHER" id="PTHR34501">
    <property type="entry name" value="PROTEIN YDDL-RELATED"/>
    <property type="match status" value="1"/>
</dbReference>
<evidence type="ECO:0000256" key="9">
    <source>
        <dbReference type="ARBA" id="ARBA00023136"/>
    </source>
</evidence>
<evidence type="ECO:0000256" key="1">
    <source>
        <dbReference type="ARBA" id="ARBA00004571"/>
    </source>
</evidence>
<feature type="domain" description="Porin" evidence="12">
    <location>
        <begin position="17"/>
        <end position="330"/>
    </location>
</feature>
<keyword evidence="8" id="KW-0626">Porin</keyword>
<evidence type="ECO:0000259" key="12">
    <source>
        <dbReference type="Pfam" id="PF13609"/>
    </source>
</evidence>
<evidence type="ECO:0000256" key="7">
    <source>
        <dbReference type="ARBA" id="ARBA00023065"/>
    </source>
</evidence>
<evidence type="ECO:0000313" key="14">
    <source>
        <dbReference type="Proteomes" id="UP000255505"/>
    </source>
</evidence>
<reference evidence="13 14" key="1">
    <citation type="submission" date="2018-01" db="EMBL/GenBank/DDBJ databases">
        <authorList>
            <person name="Gaut B.S."/>
            <person name="Morton B.R."/>
            <person name="Clegg M.T."/>
            <person name="Duvall M.R."/>
        </authorList>
    </citation>
    <scope>NUCLEOTIDE SEQUENCE [LARGE SCALE GENOMIC DNA]</scope>
    <source>
        <strain evidence="13">Cupriavidus taiwanensis LMG 19425</strain>
    </source>
</reference>
<proteinExistence type="predicted"/>
<comment type="subunit">
    <text evidence="2">Homotrimer.</text>
</comment>
<evidence type="ECO:0000313" key="13">
    <source>
        <dbReference type="EMBL" id="SPK72461.1"/>
    </source>
</evidence>
<evidence type="ECO:0000256" key="10">
    <source>
        <dbReference type="ARBA" id="ARBA00023237"/>
    </source>
</evidence>
<gene>
    <name evidence="13" type="ORF">CT19425_70161</name>
</gene>
<keyword evidence="10" id="KW-0998">Cell outer membrane</keyword>
<keyword evidence="7" id="KW-0406">Ion transport</keyword>
<dbReference type="RefSeq" id="WP_115662256.1">
    <property type="nucleotide sequence ID" value="NZ_LT991976.1"/>
</dbReference>
<sequence length="357" mass="37973">MSIMLPRGNGGNKKMAAAAVLGIIITGSVQAQTSSGVTLYGIIDTTVRYSNNNAGDNNLAELTDGYFNGSRWGMRGSEALGGGLSAIFNLESGFDPTTGISSQGTATANYGQQSTGGQGRLFGRQAWVGLNHNTLGKLSFGRQFTTAYDATSRFQPNGHPNLDAVTILNGYTGPRQDNMAKYFGQWGALSAGAHYTFGEVAGHMKPSSSYGVSLGYKQGPVDVGAFWQQANALTTPEARKVWGLGGNYQWGIVKLTFGYLNNRFDVSPTRNDVFTGGFAVSATQALTLSVASHYDRQRNADGSRIMVTGVADYNLSKRTDVYAEVDFNRINGAYALPAFMGVKGSKVGGGIGLRHRF</sequence>
<dbReference type="GO" id="GO:0046930">
    <property type="term" value="C:pore complex"/>
    <property type="evidence" value="ECO:0007669"/>
    <property type="project" value="UniProtKB-KW"/>
</dbReference>
<dbReference type="CDD" id="cd00342">
    <property type="entry name" value="gram_neg_porins"/>
    <property type="match status" value="1"/>
</dbReference>